<comment type="caution">
    <text evidence="6">The sequence shown here is derived from an EMBL/GenBank/DDBJ whole genome shotgun (WGS) entry which is preliminary data.</text>
</comment>
<dbReference type="Proteomes" id="UP001212152">
    <property type="component" value="Unassembled WGS sequence"/>
</dbReference>
<reference evidence="6" key="1">
    <citation type="submission" date="2020-05" db="EMBL/GenBank/DDBJ databases">
        <title>Phylogenomic resolution of chytrid fungi.</title>
        <authorList>
            <person name="Stajich J.E."/>
            <person name="Amses K."/>
            <person name="Simmons R."/>
            <person name="Seto K."/>
            <person name="Myers J."/>
            <person name="Bonds A."/>
            <person name="Quandt C.A."/>
            <person name="Barry K."/>
            <person name="Liu P."/>
            <person name="Grigoriev I."/>
            <person name="Longcore J.E."/>
            <person name="James T.Y."/>
        </authorList>
    </citation>
    <scope>NUCLEOTIDE SEQUENCE</scope>
    <source>
        <strain evidence="6">JEL0379</strain>
    </source>
</reference>
<sequence>MVNGKAALLEIPHFKEVAHLILDCGNCGTKTETYKSGHRVEDKGQKITLTVERKDDLRRRLLKGENCTIEIPTLGLEIPAATLPARFMPLSDFLHQTLTDVLRHAQASGHASNPELKAFVQKLLGFMDGEGLPATMIFDDPAGNTYVESFSAPEIDSTIVTDLYERSAEAEALVGQSYERTPI</sequence>
<accession>A0AAD5XQP4</accession>
<dbReference type="InterPro" id="IPR042451">
    <property type="entry name" value="ZPR1_A/B_dom"/>
</dbReference>
<evidence type="ECO:0000256" key="3">
    <source>
        <dbReference type="ARBA" id="ARBA00022771"/>
    </source>
</evidence>
<gene>
    <name evidence="6" type="ORF">HDU87_003175</name>
</gene>
<name>A0AAD5XQP4_9FUNG</name>
<dbReference type="PANTHER" id="PTHR10876">
    <property type="entry name" value="ZINC FINGER PROTEIN ZPR1"/>
    <property type="match status" value="1"/>
</dbReference>
<evidence type="ECO:0000313" key="7">
    <source>
        <dbReference type="Proteomes" id="UP001212152"/>
    </source>
</evidence>
<dbReference type="InterPro" id="IPR040141">
    <property type="entry name" value="ZPR1"/>
</dbReference>
<dbReference type="Pfam" id="PF22794">
    <property type="entry name" value="jr-ZPR1"/>
    <property type="match status" value="1"/>
</dbReference>
<evidence type="ECO:0000256" key="1">
    <source>
        <dbReference type="ARBA" id="ARBA00008354"/>
    </source>
</evidence>
<dbReference type="EMBL" id="JADGJQ010000023">
    <property type="protein sequence ID" value="KAJ3178908.1"/>
    <property type="molecule type" value="Genomic_DNA"/>
</dbReference>
<dbReference type="InterPro" id="IPR056180">
    <property type="entry name" value="ZPR1_jr_dom"/>
</dbReference>
<keyword evidence="4" id="KW-0862">Zinc</keyword>
<proteinExistence type="inferred from homology"/>
<evidence type="ECO:0000256" key="4">
    <source>
        <dbReference type="ARBA" id="ARBA00022833"/>
    </source>
</evidence>
<dbReference type="InterPro" id="IPR004457">
    <property type="entry name" value="Znf_ZPR1"/>
</dbReference>
<protein>
    <recommendedName>
        <fullName evidence="5">Zinc finger ZPR1-type domain-containing protein</fullName>
    </recommendedName>
</protein>
<dbReference type="GO" id="GO:0008270">
    <property type="term" value="F:zinc ion binding"/>
    <property type="evidence" value="ECO:0007669"/>
    <property type="project" value="UniProtKB-KW"/>
</dbReference>
<evidence type="ECO:0000256" key="2">
    <source>
        <dbReference type="ARBA" id="ARBA00022723"/>
    </source>
</evidence>
<dbReference type="GO" id="GO:0005634">
    <property type="term" value="C:nucleus"/>
    <property type="evidence" value="ECO:0007669"/>
    <property type="project" value="TreeGrafter"/>
</dbReference>
<feature type="domain" description="Zinc finger ZPR1-type" evidence="5">
    <location>
        <begin position="1"/>
        <end position="149"/>
    </location>
</feature>
<evidence type="ECO:0000313" key="6">
    <source>
        <dbReference type="EMBL" id="KAJ3178908.1"/>
    </source>
</evidence>
<keyword evidence="7" id="KW-1185">Reference proteome</keyword>
<evidence type="ECO:0000259" key="5">
    <source>
        <dbReference type="SMART" id="SM00709"/>
    </source>
</evidence>
<organism evidence="6 7">
    <name type="scientific">Geranomyces variabilis</name>
    <dbReference type="NCBI Taxonomy" id="109894"/>
    <lineage>
        <taxon>Eukaryota</taxon>
        <taxon>Fungi</taxon>
        <taxon>Fungi incertae sedis</taxon>
        <taxon>Chytridiomycota</taxon>
        <taxon>Chytridiomycota incertae sedis</taxon>
        <taxon>Chytridiomycetes</taxon>
        <taxon>Spizellomycetales</taxon>
        <taxon>Powellomycetaceae</taxon>
        <taxon>Geranomyces</taxon>
    </lineage>
</organism>
<dbReference type="Pfam" id="PF03367">
    <property type="entry name" value="Zn_ribbon_ZPR1"/>
    <property type="match status" value="1"/>
</dbReference>
<dbReference type="AlphaFoldDB" id="A0AAD5XQP4"/>
<dbReference type="Gene3D" id="2.60.120.1040">
    <property type="entry name" value="ZPR1, A/B domain"/>
    <property type="match status" value="1"/>
</dbReference>
<comment type="similarity">
    <text evidence="1">Belongs to the ZPR1 family.</text>
</comment>
<keyword evidence="2" id="KW-0479">Metal-binding</keyword>
<keyword evidence="3" id="KW-0863">Zinc-finger</keyword>
<dbReference type="SMART" id="SM00709">
    <property type="entry name" value="Zpr1"/>
    <property type="match status" value="1"/>
</dbReference>
<dbReference type="PANTHER" id="PTHR10876:SF0">
    <property type="entry name" value="ZINC FINGER PROTEIN ZPR1"/>
    <property type="match status" value="1"/>
</dbReference>